<sequence>MKRKPMPYSQRKTKEEVNKKAIIWAGGIFAAIVILMAVLLIVNS</sequence>
<organism evidence="2 3">
    <name type="scientific">Paenibacillus residui</name>
    <dbReference type="NCBI Taxonomy" id="629724"/>
    <lineage>
        <taxon>Bacteria</taxon>
        <taxon>Bacillati</taxon>
        <taxon>Bacillota</taxon>
        <taxon>Bacilli</taxon>
        <taxon>Bacillales</taxon>
        <taxon>Paenibacillaceae</taxon>
        <taxon>Paenibacillus</taxon>
    </lineage>
</organism>
<evidence type="ECO:0008006" key="4">
    <source>
        <dbReference type="Google" id="ProtNLM"/>
    </source>
</evidence>
<keyword evidence="1" id="KW-1133">Transmembrane helix</keyword>
<proteinExistence type="predicted"/>
<dbReference type="EMBL" id="JBHTIU010000039">
    <property type="protein sequence ID" value="MFD0869980.1"/>
    <property type="molecule type" value="Genomic_DNA"/>
</dbReference>
<name>A0ABW3D9Y1_9BACL</name>
<evidence type="ECO:0000313" key="3">
    <source>
        <dbReference type="Proteomes" id="UP001597120"/>
    </source>
</evidence>
<gene>
    <name evidence="2" type="ORF">ACFQ03_12535</name>
</gene>
<protein>
    <recommendedName>
        <fullName evidence="4">DUF4044 domain-containing protein</fullName>
    </recommendedName>
</protein>
<dbReference type="RefSeq" id="WP_260982093.1">
    <property type="nucleotide sequence ID" value="NZ_JBHTIU010000039.1"/>
</dbReference>
<reference evidence="3" key="1">
    <citation type="journal article" date="2019" name="Int. J. Syst. Evol. Microbiol.">
        <title>The Global Catalogue of Microorganisms (GCM) 10K type strain sequencing project: providing services to taxonomists for standard genome sequencing and annotation.</title>
        <authorList>
            <consortium name="The Broad Institute Genomics Platform"/>
            <consortium name="The Broad Institute Genome Sequencing Center for Infectious Disease"/>
            <person name="Wu L."/>
            <person name="Ma J."/>
        </authorList>
    </citation>
    <scope>NUCLEOTIDE SEQUENCE [LARGE SCALE GENOMIC DNA]</scope>
    <source>
        <strain evidence="3">CCUG 57263</strain>
    </source>
</reference>
<accession>A0ABW3D9Y1</accession>
<keyword evidence="1" id="KW-0472">Membrane</keyword>
<evidence type="ECO:0000256" key="1">
    <source>
        <dbReference type="SAM" id="Phobius"/>
    </source>
</evidence>
<feature type="transmembrane region" description="Helical" evidence="1">
    <location>
        <begin position="21"/>
        <end position="42"/>
    </location>
</feature>
<evidence type="ECO:0000313" key="2">
    <source>
        <dbReference type="EMBL" id="MFD0869980.1"/>
    </source>
</evidence>
<dbReference type="Proteomes" id="UP001597120">
    <property type="component" value="Unassembled WGS sequence"/>
</dbReference>
<keyword evidence="1" id="KW-0812">Transmembrane</keyword>
<comment type="caution">
    <text evidence="2">The sequence shown here is derived from an EMBL/GenBank/DDBJ whole genome shotgun (WGS) entry which is preliminary data.</text>
</comment>
<keyword evidence="3" id="KW-1185">Reference proteome</keyword>